<feature type="domain" description="Peptidase M28" evidence="10">
    <location>
        <begin position="105"/>
        <end position="296"/>
    </location>
</feature>
<evidence type="ECO:0000256" key="3">
    <source>
        <dbReference type="ARBA" id="ARBA00010918"/>
    </source>
</evidence>
<feature type="transmembrane region" description="Helical" evidence="9">
    <location>
        <begin position="532"/>
        <end position="552"/>
    </location>
</feature>
<feature type="transmembrane region" description="Helical" evidence="9">
    <location>
        <begin position="329"/>
        <end position="349"/>
    </location>
</feature>
<evidence type="ECO:0000256" key="1">
    <source>
        <dbReference type="ARBA" id="ARBA00003273"/>
    </source>
</evidence>
<feature type="transmembrane region" description="Helical" evidence="9">
    <location>
        <begin position="477"/>
        <end position="498"/>
    </location>
</feature>
<evidence type="ECO:0000256" key="2">
    <source>
        <dbReference type="ARBA" id="ARBA00004128"/>
    </source>
</evidence>
<organism evidence="11">
    <name type="scientific">Stigmatella erecta</name>
    <dbReference type="NCBI Taxonomy" id="83460"/>
    <lineage>
        <taxon>Bacteria</taxon>
        <taxon>Pseudomonadati</taxon>
        <taxon>Myxococcota</taxon>
        <taxon>Myxococcia</taxon>
        <taxon>Myxococcales</taxon>
        <taxon>Cystobacterineae</taxon>
        <taxon>Archangiaceae</taxon>
        <taxon>Stigmatella</taxon>
    </lineage>
</organism>
<dbReference type="InterPro" id="IPR007484">
    <property type="entry name" value="Peptidase_M28"/>
</dbReference>
<keyword evidence="5" id="KW-0926">Vacuole</keyword>
<dbReference type="GO" id="GO:0005774">
    <property type="term" value="C:vacuolar membrane"/>
    <property type="evidence" value="ECO:0007669"/>
    <property type="project" value="UniProtKB-SubCell"/>
</dbReference>
<feature type="transmembrane region" description="Helical" evidence="9">
    <location>
        <begin position="504"/>
        <end position="525"/>
    </location>
</feature>
<evidence type="ECO:0000256" key="5">
    <source>
        <dbReference type="ARBA" id="ARBA00022554"/>
    </source>
</evidence>
<dbReference type="PANTHER" id="PTHR12147:SF58">
    <property type="entry name" value="VACUOLAR MEMBRANE PROTEASE"/>
    <property type="match status" value="1"/>
</dbReference>
<sequence length="755" mass="81234">MTLSSGRGLLLGFVLLGALLPLSWLRGQPPAVRGAEESPDRFSVQRASVLRARLMDGMGAHRVGQPALRVLRDRLLSEFRQMGLPLEVQSTFVCSDYGTCATVENLLGRIPGQGPRAAGRHAVMLAVHYDSVGAGPGVSDDFNGTAAVLEIARLLKAGPAPRNDIILLITDGEEYGLLGAHAFAKHPWASEVAAVVNVEARGTSGLSYLFETGVNNAWLVDLYAEHVDRPATNSLAYAVYKRMPNDTDLTVFKAHGMNGLGVANIDGVVHYHTPYDDLVHSDPRTLQHHGDVALSLIRALGEVELSAEHLGDAAFVDLMGLFVLHWPVGWTPVIALVGLLLVFAGAWRWSRQEPLTLRQLGWASLGWWGLVLLCAGVGFAFFKLLEFTGAAAAPWIAHPVPAFAAFGLCLVWVFLLLCRLIAGRASGTARWTAVWSWWGLLMVGLSLAFPDAIPALLLPVPVVGLAAVLSPRGGSRAVAVGVGTLSACLLLLPLIFFMESTLGLPALTLVGLVAGLMLATLLPLAPARLPRGWMLTGVCAVGAVGLSLWASFLSPYSDEAPQRLNIVYRFDSDRQRDFWALEGDLSRVPEPLAEFRQSTREKTTPWAKTPSPLLLSTASAGLTAPELAPTRIETVAGGRVLQLKLRSTRGAPIVNVAFSPGERITSVRVNGQPQPAQKERIRKLYSPWRLVSCVTDSPEGCSVEVVLEGSEPIEAFLSDESPGVPPGKFSRRAEWKDFVPSQNGDVTLTLRTLKL</sequence>
<dbReference type="Pfam" id="PF04389">
    <property type="entry name" value="Peptidase_M28"/>
    <property type="match status" value="1"/>
</dbReference>
<comment type="subcellular location">
    <subcellularLocation>
        <location evidence="2">Vacuole membrane</location>
        <topology evidence="2">Multi-pass membrane protein</topology>
    </subcellularLocation>
</comment>
<keyword evidence="9" id="KW-0472">Membrane</keyword>
<evidence type="ECO:0000256" key="4">
    <source>
        <dbReference type="ARBA" id="ARBA00017435"/>
    </source>
</evidence>
<keyword evidence="9" id="KW-0812">Transmembrane</keyword>
<dbReference type="SUPFAM" id="SSF53187">
    <property type="entry name" value="Zn-dependent exopeptidases"/>
    <property type="match status" value="1"/>
</dbReference>
<feature type="transmembrane region" description="Helical" evidence="9">
    <location>
        <begin position="361"/>
        <end position="382"/>
    </location>
</feature>
<dbReference type="Gene3D" id="3.40.630.10">
    <property type="entry name" value="Zn peptidases"/>
    <property type="match status" value="1"/>
</dbReference>
<feature type="transmembrane region" description="Helical" evidence="9">
    <location>
        <begin position="402"/>
        <end position="422"/>
    </location>
</feature>
<proteinExistence type="inferred from homology"/>
<evidence type="ECO:0000313" key="11">
    <source>
        <dbReference type="EMBL" id="QKW94362.1"/>
    </source>
</evidence>
<dbReference type="EMBL" id="MT513752">
    <property type="protein sequence ID" value="QKW94362.1"/>
    <property type="molecule type" value="Genomic_DNA"/>
</dbReference>
<evidence type="ECO:0000256" key="7">
    <source>
        <dbReference type="ARBA" id="ARBA00023180"/>
    </source>
</evidence>
<evidence type="ECO:0000256" key="8">
    <source>
        <dbReference type="ARBA" id="ARBA00031512"/>
    </source>
</evidence>
<evidence type="ECO:0000259" key="10">
    <source>
        <dbReference type="Pfam" id="PF04389"/>
    </source>
</evidence>
<keyword evidence="7" id="KW-0325">Glycoprotein</keyword>
<keyword evidence="6 9" id="KW-1133">Transmembrane helix</keyword>
<evidence type="ECO:0000256" key="9">
    <source>
        <dbReference type="SAM" id="Phobius"/>
    </source>
</evidence>
<comment type="similarity">
    <text evidence="3">Belongs to the peptidase M28 family.</text>
</comment>
<dbReference type="InterPro" id="IPR045175">
    <property type="entry name" value="M28_fam"/>
</dbReference>
<reference evidence="11" key="1">
    <citation type="submission" date="2020-05" db="EMBL/GenBank/DDBJ databases">
        <title>Structure and Biosynthesis of Myxolipoxazoles and Myxopyrimidinols: Unique Myxobacterial Fatty Acids Featuring Isoxazole and 4-Pyrimidinol Heterocycles.</title>
        <authorList>
            <person name="Popoff A."/>
            <person name="Hug J.J."/>
            <person name="Walesch S."/>
            <person name="Garcia R."/>
            <person name="Mueller R."/>
        </authorList>
    </citation>
    <scope>NUCLEOTIDE SEQUENCE</scope>
    <source>
        <strain evidence="11">Pd e42</strain>
    </source>
</reference>
<dbReference type="GO" id="GO:0008235">
    <property type="term" value="F:metalloexopeptidase activity"/>
    <property type="evidence" value="ECO:0007669"/>
    <property type="project" value="InterPro"/>
</dbReference>
<comment type="function">
    <text evidence="1">May be involved in vacuolar sorting and osmoregulation.</text>
</comment>
<dbReference type="AlphaFoldDB" id="A0A7U3MW39"/>
<dbReference type="GO" id="GO:0006508">
    <property type="term" value="P:proteolysis"/>
    <property type="evidence" value="ECO:0007669"/>
    <property type="project" value="InterPro"/>
</dbReference>
<accession>A0A7U3MW39</accession>
<name>A0A7U3MW39_9BACT</name>
<dbReference type="PANTHER" id="PTHR12147">
    <property type="entry name" value="METALLOPEPTIDASE M28 FAMILY MEMBER"/>
    <property type="match status" value="1"/>
</dbReference>
<protein>
    <recommendedName>
        <fullName evidence="4">Vacuolar membrane protease</fullName>
    </recommendedName>
    <alternativeName>
        <fullName evidence="8">FXNA-related family protease 1</fullName>
    </alternativeName>
</protein>
<evidence type="ECO:0000256" key="6">
    <source>
        <dbReference type="ARBA" id="ARBA00022989"/>
    </source>
</evidence>